<sequence>MTRHRISLEEFHRMVEAGVFPEDLRLELVEGELLEMSPIGPKHAFVVRKLTTLLAPLALENKALLSVQNPLVVGESELYPDVVLLRPHSDGPDRHPQGQEALLVVEVADTSLRHDLSVKVPLYAQGGVPEVWVVDLEGRRVLVHREPGKGGYKEVRTLGPRDTLAFMGVEIPVEELL</sequence>
<name>A0ABS6ZXK9_9DEIN</name>
<keyword evidence="2" id="KW-0540">Nuclease</keyword>
<reference evidence="2 3" key="1">
    <citation type="submission" date="2021-07" db="EMBL/GenBank/DDBJ databases">
        <title>Thermus aquaticus gen. n. and sp. n., a nonsporulating extreme thermophile.</title>
        <authorList>
            <person name="Hu C.-J."/>
            <person name="Li W.-J."/>
            <person name="Xian W.-D."/>
        </authorList>
    </citation>
    <scope>NUCLEOTIDE SEQUENCE [LARGE SCALE GENOMIC DNA]</scope>
    <source>
        <strain evidence="2 3">SYSU G05001</strain>
    </source>
</reference>
<evidence type="ECO:0000259" key="1">
    <source>
        <dbReference type="Pfam" id="PF05685"/>
    </source>
</evidence>
<keyword evidence="2" id="KW-0255">Endonuclease</keyword>
<gene>
    <name evidence="2" type="ORF">KZX47_06485</name>
</gene>
<keyword evidence="3" id="KW-1185">Reference proteome</keyword>
<dbReference type="Pfam" id="PF05685">
    <property type="entry name" value="Uma2"/>
    <property type="match status" value="1"/>
</dbReference>
<comment type="caution">
    <text evidence="2">The sequence shown here is derived from an EMBL/GenBank/DDBJ whole genome shotgun (WGS) entry which is preliminary data.</text>
</comment>
<evidence type="ECO:0000313" key="3">
    <source>
        <dbReference type="Proteomes" id="UP000724268"/>
    </source>
</evidence>
<dbReference type="Proteomes" id="UP000724268">
    <property type="component" value="Unassembled WGS sequence"/>
</dbReference>
<accession>A0ABS6ZXK9</accession>
<dbReference type="Gene3D" id="3.90.1570.10">
    <property type="entry name" value="tt1808, chain A"/>
    <property type="match status" value="1"/>
</dbReference>
<dbReference type="InterPro" id="IPR008538">
    <property type="entry name" value="Uma2"/>
</dbReference>
<dbReference type="InterPro" id="IPR012296">
    <property type="entry name" value="Nuclease_put_TT1808"/>
</dbReference>
<dbReference type="GO" id="GO:0004519">
    <property type="term" value="F:endonuclease activity"/>
    <property type="evidence" value="ECO:0007669"/>
    <property type="project" value="UniProtKB-KW"/>
</dbReference>
<feature type="domain" description="Putative restriction endonuclease" evidence="1">
    <location>
        <begin position="8"/>
        <end position="165"/>
    </location>
</feature>
<protein>
    <submittedName>
        <fullName evidence="2">Uma2 family endonuclease</fullName>
    </submittedName>
</protein>
<dbReference type="RefSeq" id="WP_219759455.1">
    <property type="nucleotide sequence ID" value="NZ_JAHXRS010000009.1"/>
</dbReference>
<dbReference type="EMBL" id="JAHXRS010000009">
    <property type="protein sequence ID" value="MBW6394796.1"/>
    <property type="molecule type" value="Genomic_DNA"/>
</dbReference>
<keyword evidence="2" id="KW-0378">Hydrolase</keyword>
<dbReference type="PANTHER" id="PTHR35400">
    <property type="entry name" value="SLR1083 PROTEIN"/>
    <property type="match status" value="1"/>
</dbReference>
<dbReference type="CDD" id="cd06260">
    <property type="entry name" value="DUF820-like"/>
    <property type="match status" value="1"/>
</dbReference>
<dbReference type="PANTHER" id="PTHR35400:SF1">
    <property type="entry name" value="SLR1083 PROTEIN"/>
    <property type="match status" value="1"/>
</dbReference>
<dbReference type="SUPFAM" id="SSF52980">
    <property type="entry name" value="Restriction endonuclease-like"/>
    <property type="match status" value="1"/>
</dbReference>
<dbReference type="InterPro" id="IPR011335">
    <property type="entry name" value="Restrct_endonuc-II-like"/>
</dbReference>
<organism evidence="2 3">
    <name type="scientific">Thermus brevis</name>
    <dbReference type="NCBI Taxonomy" id="2862456"/>
    <lineage>
        <taxon>Bacteria</taxon>
        <taxon>Thermotogati</taxon>
        <taxon>Deinococcota</taxon>
        <taxon>Deinococci</taxon>
        <taxon>Thermales</taxon>
        <taxon>Thermaceae</taxon>
        <taxon>Thermus</taxon>
    </lineage>
</organism>
<evidence type="ECO:0000313" key="2">
    <source>
        <dbReference type="EMBL" id="MBW6394796.1"/>
    </source>
</evidence>
<proteinExistence type="predicted"/>